<dbReference type="InterPro" id="IPR045507">
    <property type="entry name" value="DUF6483"/>
</dbReference>
<evidence type="ECO:0000313" key="2">
    <source>
        <dbReference type="Proteomes" id="UP000037392"/>
    </source>
</evidence>
<gene>
    <name evidence="1" type="ORF">HMPREF9470_02609</name>
</gene>
<dbReference type="PATRIC" id="fig|742734.4.peg.2800"/>
<accession>A0A0J9C3W4</accession>
<dbReference type="EMBL" id="ADLK01000021">
    <property type="protein sequence ID" value="KMW19124.1"/>
    <property type="molecule type" value="Genomic_DNA"/>
</dbReference>
<dbReference type="Pfam" id="PF20092">
    <property type="entry name" value="DUF6483"/>
    <property type="match status" value="1"/>
</dbReference>
<sequence length="131" mass="15163">MGYQDDYVMRTISDLVRAIARLVLGKNDIDYELPEDEEKYTPLDRTYRQLKDLADAGDINEAENFLSDQLDPPDLDCLEMALTFYMYLNQFNDDILYQANYSREEIVDGINSVCAEYGISGFEHFVDTTMV</sequence>
<organism evidence="1 2">
    <name type="scientific">[Clostridium] citroniae WAL-19142</name>
    <dbReference type="NCBI Taxonomy" id="742734"/>
    <lineage>
        <taxon>Bacteria</taxon>
        <taxon>Bacillati</taxon>
        <taxon>Bacillota</taxon>
        <taxon>Clostridia</taxon>
        <taxon>Lachnospirales</taxon>
        <taxon>Lachnospiraceae</taxon>
        <taxon>Enterocloster</taxon>
    </lineage>
</organism>
<comment type="caution">
    <text evidence="1">The sequence shown here is derived from an EMBL/GenBank/DDBJ whole genome shotgun (WGS) entry which is preliminary data.</text>
</comment>
<name>A0A0J9C3W4_9FIRM</name>
<dbReference type="AlphaFoldDB" id="A0A0J9C3W4"/>
<protein>
    <submittedName>
        <fullName evidence="1">Uncharacterized protein</fullName>
    </submittedName>
</protein>
<dbReference type="RefSeq" id="WP_007865991.1">
    <property type="nucleotide sequence ID" value="NZ_KQ235878.1"/>
</dbReference>
<dbReference type="GeneID" id="93165264"/>
<dbReference type="Proteomes" id="UP000037392">
    <property type="component" value="Unassembled WGS sequence"/>
</dbReference>
<dbReference type="OrthoDB" id="1650869at2"/>
<evidence type="ECO:0000313" key="1">
    <source>
        <dbReference type="EMBL" id="KMW19124.1"/>
    </source>
</evidence>
<reference evidence="1 2" key="1">
    <citation type="submission" date="2011-04" db="EMBL/GenBank/DDBJ databases">
        <title>The Genome Sequence of Clostridium citroniae WAL-19142.</title>
        <authorList>
            <consortium name="The Broad Institute Genome Sequencing Platform"/>
            <person name="Earl A."/>
            <person name="Ward D."/>
            <person name="Feldgarden M."/>
            <person name="Gevers D."/>
            <person name="Warren Y.A."/>
            <person name="Tyrrell K.L."/>
            <person name="Citron D.M."/>
            <person name="Goldstein E.J."/>
            <person name="Daigneault M."/>
            <person name="Allen-Vercoe E."/>
            <person name="Young S.K."/>
            <person name="Zeng Q."/>
            <person name="Gargeya S."/>
            <person name="Fitzgerald M."/>
            <person name="Haas B."/>
            <person name="Abouelleil A."/>
            <person name="Alvarado L."/>
            <person name="Arachchi H.M."/>
            <person name="Berlin A."/>
            <person name="Brown A."/>
            <person name="Chapman S.B."/>
            <person name="Chen Z."/>
            <person name="Dunbar C."/>
            <person name="Freedman E."/>
            <person name="Gearin G."/>
            <person name="Gellesch M."/>
            <person name="Goldberg J."/>
            <person name="Griggs A."/>
            <person name="Gujja S."/>
            <person name="Heilman E.R."/>
            <person name="Heiman D."/>
            <person name="Howarth C."/>
            <person name="Larson L."/>
            <person name="Lui A."/>
            <person name="MacDonald P.J."/>
            <person name="Mehta T."/>
            <person name="Montmayeur A."/>
            <person name="Murphy C."/>
            <person name="Neiman D."/>
            <person name="Pearson M."/>
            <person name="Priest M."/>
            <person name="Roberts A."/>
            <person name="Saif S."/>
            <person name="Shea T."/>
            <person name="Shenoy N."/>
            <person name="Sisk P."/>
            <person name="Stolte C."/>
            <person name="Sykes S."/>
            <person name="White J."/>
            <person name="Yandava C."/>
            <person name="Wortman J."/>
            <person name="Nusbaum C."/>
            <person name="Birren B."/>
        </authorList>
    </citation>
    <scope>NUCLEOTIDE SEQUENCE [LARGE SCALE GENOMIC DNA]</scope>
    <source>
        <strain evidence="1 2">WAL-19142</strain>
    </source>
</reference>
<proteinExistence type="predicted"/>